<organism evidence="1">
    <name type="scientific">hydrothermal vent metagenome</name>
    <dbReference type="NCBI Taxonomy" id="652676"/>
    <lineage>
        <taxon>unclassified sequences</taxon>
        <taxon>metagenomes</taxon>
        <taxon>ecological metagenomes</taxon>
    </lineage>
</organism>
<evidence type="ECO:0000313" key="1">
    <source>
        <dbReference type="EMBL" id="VAW20581.1"/>
    </source>
</evidence>
<name>A0A3B0TPM2_9ZZZZ</name>
<dbReference type="AlphaFoldDB" id="A0A3B0TPM2"/>
<reference evidence="1" key="1">
    <citation type="submission" date="2018-06" db="EMBL/GenBank/DDBJ databases">
        <authorList>
            <person name="Zhirakovskaya E."/>
        </authorList>
    </citation>
    <scope>NUCLEOTIDE SEQUENCE</scope>
</reference>
<sequence>MIEMKVLMAQVLGKNDSVLAIGVDFFRAN</sequence>
<proteinExistence type="predicted"/>
<accession>A0A3B0TPM2</accession>
<protein>
    <submittedName>
        <fullName evidence="1">Uncharacterized protein</fullName>
    </submittedName>
</protein>
<dbReference type="EMBL" id="UOEQ01000287">
    <property type="protein sequence ID" value="VAW20581.1"/>
    <property type="molecule type" value="Genomic_DNA"/>
</dbReference>
<gene>
    <name evidence="1" type="ORF">MNBD_ALPHA11-1701</name>
</gene>